<sequence>QNFLKNKLSYEVNSEIADNLWDIIAKQKLALKEKRTKATEENKVIHKEKQEKMNSDIDNVKPIVSAGSAKR</sequence>
<feature type="region of interest" description="Disordered" evidence="1">
    <location>
        <begin position="35"/>
        <end position="71"/>
    </location>
</feature>
<keyword evidence="3" id="KW-1185">Reference proteome</keyword>
<evidence type="ECO:0000313" key="2">
    <source>
        <dbReference type="EMBL" id="KZR98932.1"/>
    </source>
</evidence>
<reference evidence="2 3" key="1">
    <citation type="submission" date="2016-03" db="EMBL/GenBank/DDBJ databases">
        <title>EvidentialGene: Evidence-directed Construction of Genes on Genomes.</title>
        <authorList>
            <person name="Gilbert D.G."/>
            <person name="Choi J.-H."/>
            <person name="Mockaitis K."/>
            <person name="Colbourne J."/>
            <person name="Pfrender M."/>
        </authorList>
    </citation>
    <scope>NUCLEOTIDE SEQUENCE [LARGE SCALE GENOMIC DNA]</scope>
    <source>
        <strain evidence="2 3">Xinb3</strain>
        <tissue evidence="2">Complete organism</tissue>
    </source>
</reference>
<name>A0A164GGK0_9CRUS</name>
<proteinExistence type="predicted"/>
<dbReference type="EMBL" id="LRGB01015285">
    <property type="protein sequence ID" value="KZR98932.1"/>
    <property type="molecule type" value="Genomic_DNA"/>
</dbReference>
<feature type="compositionally biased region" description="Basic and acidic residues" evidence="1">
    <location>
        <begin position="35"/>
        <end position="59"/>
    </location>
</feature>
<gene>
    <name evidence="2" type="ORF">APZ42_005417</name>
</gene>
<accession>A0A164GGK0</accession>
<evidence type="ECO:0000256" key="1">
    <source>
        <dbReference type="SAM" id="MobiDB-lite"/>
    </source>
</evidence>
<organism evidence="2 3">
    <name type="scientific">Daphnia magna</name>
    <dbReference type="NCBI Taxonomy" id="35525"/>
    <lineage>
        <taxon>Eukaryota</taxon>
        <taxon>Metazoa</taxon>
        <taxon>Ecdysozoa</taxon>
        <taxon>Arthropoda</taxon>
        <taxon>Crustacea</taxon>
        <taxon>Branchiopoda</taxon>
        <taxon>Diplostraca</taxon>
        <taxon>Cladocera</taxon>
        <taxon>Anomopoda</taxon>
        <taxon>Daphniidae</taxon>
        <taxon>Daphnia</taxon>
    </lineage>
</organism>
<feature type="non-terminal residue" evidence="2">
    <location>
        <position position="71"/>
    </location>
</feature>
<feature type="non-terminal residue" evidence="2">
    <location>
        <position position="1"/>
    </location>
</feature>
<evidence type="ECO:0000313" key="3">
    <source>
        <dbReference type="Proteomes" id="UP000076858"/>
    </source>
</evidence>
<dbReference type="Proteomes" id="UP000076858">
    <property type="component" value="Unassembled WGS sequence"/>
</dbReference>
<dbReference type="AlphaFoldDB" id="A0A164GGK0"/>
<protein>
    <submittedName>
        <fullName evidence="2">Uncharacterized protein</fullName>
    </submittedName>
</protein>
<comment type="caution">
    <text evidence="2">The sequence shown here is derived from an EMBL/GenBank/DDBJ whole genome shotgun (WGS) entry which is preliminary data.</text>
</comment>